<dbReference type="SUPFAM" id="SSF143011">
    <property type="entry name" value="RelE-like"/>
    <property type="match status" value="1"/>
</dbReference>
<dbReference type="InterPro" id="IPR035093">
    <property type="entry name" value="RelE/ParE_toxin_dom_sf"/>
</dbReference>
<dbReference type="Proteomes" id="UP000247792">
    <property type="component" value="Unassembled WGS sequence"/>
</dbReference>
<dbReference type="PANTHER" id="PTHR35601:SF1">
    <property type="entry name" value="TOXIN RELE"/>
    <property type="match status" value="1"/>
</dbReference>
<keyword evidence="4" id="KW-1185">Reference proteome</keyword>
<protein>
    <submittedName>
        <fullName evidence="3">Addiction module RelE/StbE family toxin</fullName>
    </submittedName>
</protein>
<dbReference type="PANTHER" id="PTHR35601">
    <property type="entry name" value="TOXIN RELE"/>
    <property type="match status" value="1"/>
</dbReference>
<dbReference type="EMBL" id="QJKB01000005">
    <property type="protein sequence ID" value="PXX42674.1"/>
    <property type="molecule type" value="Genomic_DNA"/>
</dbReference>
<evidence type="ECO:0000256" key="2">
    <source>
        <dbReference type="ARBA" id="ARBA00022649"/>
    </source>
</evidence>
<evidence type="ECO:0000256" key="1">
    <source>
        <dbReference type="ARBA" id="ARBA00006226"/>
    </source>
</evidence>
<keyword evidence="2" id="KW-1277">Toxin-antitoxin system</keyword>
<gene>
    <name evidence="3" type="ORF">DFR42_105337</name>
</gene>
<evidence type="ECO:0000313" key="4">
    <source>
        <dbReference type="Proteomes" id="UP000247792"/>
    </source>
</evidence>
<dbReference type="AlphaFoldDB" id="A0A318J4T7"/>
<dbReference type="Pfam" id="PF05016">
    <property type="entry name" value="ParE_toxin"/>
    <property type="match status" value="1"/>
</dbReference>
<accession>A0A318J4T7</accession>
<organism evidence="3 4">
    <name type="scientific">Undibacterium pigrum</name>
    <dbReference type="NCBI Taxonomy" id="401470"/>
    <lineage>
        <taxon>Bacteria</taxon>
        <taxon>Pseudomonadati</taxon>
        <taxon>Pseudomonadota</taxon>
        <taxon>Betaproteobacteria</taxon>
        <taxon>Burkholderiales</taxon>
        <taxon>Oxalobacteraceae</taxon>
        <taxon>Undibacterium</taxon>
    </lineage>
</organism>
<name>A0A318J4T7_9BURK</name>
<dbReference type="InterPro" id="IPR007712">
    <property type="entry name" value="RelE/ParE_toxin"/>
</dbReference>
<comment type="caution">
    <text evidence="3">The sequence shown here is derived from an EMBL/GenBank/DDBJ whole genome shotgun (WGS) entry which is preliminary data.</text>
</comment>
<sequence length="94" mass="10764">MTYELEFHPDAKKEWDKLDGAVKTHFKKKLAERLEQPHVPSASVSGGQNLYKIKLRATGYRLVYQVKDKEIVVLVLSIGKRDGNIAYQKGHARK</sequence>
<evidence type="ECO:0000313" key="3">
    <source>
        <dbReference type="EMBL" id="PXX42674.1"/>
    </source>
</evidence>
<proteinExistence type="inferred from homology"/>
<dbReference type="RefSeq" id="WP_110256201.1">
    <property type="nucleotide sequence ID" value="NZ_QJKB01000005.1"/>
</dbReference>
<reference evidence="3 4" key="1">
    <citation type="submission" date="2018-05" db="EMBL/GenBank/DDBJ databases">
        <title>Genomic Encyclopedia of Type Strains, Phase IV (KMG-IV): sequencing the most valuable type-strain genomes for metagenomic binning, comparative biology and taxonomic classification.</title>
        <authorList>
            <person name="Goeker M."/>
        </authorList>
    </citation>
    <scope>NUCLEOTIDE SEQUENCE [LARGE SCALE GENOMIC DNA]</scope>
    <source>
        <strain evidence="3 4">DSM 19792</strain>
    </source>
</reference>
<dbReference type="Gene3D" id="3.30.2310.20">
    <property type="entry name" value="RelE-like"/>
    <property type="match status" value="1"/>
</dbReference>
<comment type="similarity">
    <text evidence="1">Belongs to the RelE toxin family.</text>
</comment>
<dbReference type="OrthoDB" id="9801234at2"/>